<dbReference type="Gene3D" id="3.10.310.70">
    <property type="match status" value="1"/>
</dbReference>
<dbReference type="SUPFAM" id="SSF51556">
    <property type="entry name" value="Metallo-dependent hydrolases"/>
    <property type="match status" value="1"/>
</dbReference>
<organism evidence="2 3">
    <name type="scientific">Mucilaginibacter gotjawali</name>
    <dbReference type="NCBI Taxonomy" id="1550579"/>
    <lineage>
        <taxon>Bacteria</taxon>
        <taxon>Pseudomonadati</taxon>
        <taxon>Bacteroidota</taxon>
        <taxon>Sphingobacteriia</taxon>
        <taxon>Sphingobacteriales</taxon>
        <taxon>Sphingobacteriaceae</taxon>
        <taxon>Mucilaginibacter</taxon>
    </lineage>
</organism>
<proteinExistence type="predicted"/>
<accession>A0A839SAS9</accession>
<name>A0A839SAS9_9SPHI</name>
<feature type="domain" description="Amidohydrolase 3" evidence="1">
    <location>
        <begin position="68"/>
        <end position="540"/>
    </location>
</feature>
<comment type="caution">
    <text evidence="2">The sequence shown here is derived from an EMBL/GenBank/DDBJ whole genome shotgun (WGS) entry which is preliminary data.</text>
</comment>
<dbReference type="EMBL" id="JACHWX010000002">
    <property type="protein sequence ID" value="MBB3054698.1"/>
    <property type="molecule type" value="Genomic_DNA"/>
</dbReference>
<dbReference type="GO" id="GO:0016810">
    <property type="term" value="F:hydrolase activity, acting on carbon-nitrogen (but not peptide) bonds"/>
    <property type="evidence" value="ECO:0007669"/>
    <property type="project" value="InterPro"/>
</dbReference>
<dbReference type="Gene3D" id="2.30.40.10">
    <property type="entry name" value="Urease, subunit C, domain 1"/>
    <property type="match status" value="1"/>
</dbReference>
<dbReference type="CDD" id="cd01300">
    <property type="entry name" value="YtcJ_like"/>
    <property type="match status" value="1"/>
</dbReference>
<evidence type="ECO:0000313" key="2">
    <source>
        <dbReference type="EMBL" id="MBB3054698.1"/>
    </source>
</evidence>
<dbReference type="Gene3D" id="3.20.20.140">
    <property type="entry name" value="Metal-dependent hydrolases"/>
    <property type="match status" value="1"/>
</dbReference>
<dbReference type="Proteomes" id="UP000539265">
    <property type="component" value="Unassembled WGS sequence"/>
</dbReference>
<dbReference type="OrthoDB" id="9767366at2"/>
<dbReference type="InterPro" id="IPR032466">
    <property type="entry name" value="Metal_Hydrolase"/>
</dbReference>
<dbReference type="RefSeq" id="WP_096356512.1">
    <property type="nucleotide sequence ID" value="NZ_AP017313.1"/>
</dbReference>
<dbReference type="AlphaFoldDB" id="A0A839SAS9"/>
<gene>
    <name evidence="2" type="ORF">FHS11_001108</name>
</gene>
<dbReference type="InterPro" id="IPR011059">
    <property type="entry name" value="Metal-dep_hydrolase_composite"/>
</dbReference>
<dbReference type="PROSITE" id="PS51257">
    <property type="entry name" value="PROKAR_LIPOPROTEIN"/>
    <property type="match status" value="1"/>
</dbReference>
<evidence type="ECO:0000259" key="1">
    <source>
        <dbReference type="Pfam" id="PF07969"/>
    </source>
</evidence>
<keyword evidence="3" id="KW-1185">Reference proteome</keyword>
<dbReference type="SUPFAM" id="SSF51338">
    <property type="entry name" value="Composite domain of metallo-dependent hydrolases"/>
    <property type="match status" value="1"/>
</dbReference>
<dbReference type="InterPro" id="IPR013108">
    <property type="entry name" value="Amidohydro_3"/>
</dbReference>
<evidence type="ECO:0000313" key="3">
    <source>
        <dbReference type="Proteomes" id="UP000539265"/>
    </source>
</evidence>
<dbReference type="PANTHER" id="PTHR22642:SF2">
    <property type="entry name" value="PROTEIN LONG AFTER FAR-RED 3"/>
    <property type="match status" value="1"/>
</dbReference>
<reference evidence="2" key="1">
    <citation type="submission" date="2020-08" db="EMBL/GenBank/DDBJ databases">
        <title>Genomic Encyclopedia of Type Strains, Phase III (KMG-III): the genomes of soil and plant-associated and newly described type strains.</title>
        <authorList>
            <person name="Whitman W."/>
        </authorList>
    </citation>
    <scope>NUCLEOTIDE SEQUENCE [LARGE SCALE GENOMIC DNA]</scope>
    <source>
        <strain evidence="2">CECT 8628</strain>
    </source>
</reference>
<protein>
    <recommendedName>
        <fullName evidence="1">Amidohydrolase 3 domain-containing protein</fullName>
    </recommendedName>
</protein>
<sequence length="543" mass="60587">MKRIWPVLFFLAAACKHQDYNVDLIVKNAVVYTVDSNFTTATAFVVNNGKIISVGNSDTIEKKYAAKEVVDAGGKAVYPGFIDAHSHFYSYGISLQEAHLENTKSWQEVVDSVSAFARRNPEGWITGHGWDQNKWTVKQFPDKAKLDSLFPVRPVILSRIDGHAIMVNQAALNIAGIKPGQTINGGKIETVNGKLTGLLVDNAEGLVRKKIPLPGDALADSAFLDAQRNCFAAGLTTVEDCGLPYTMINTIEQLQHRGSLKMRMYVMLSDNPEDFAYLFKRGIYKTPRLDVRAFKVYADGALGSRGACLLQPYSDQKNWRGFLLSDQKHFLDVAQKLAAKGFQMCTHAIGDSANRVMLKIYAGVLKGKNDRRWRIEHAQVLAPEDIRYFGDYSIIPSVQPTHATSDMYWAGTRLGKARIKTAYAYKQLLQQNGWLPLGTDFPVENINPMYTFYAAVERKDLKGFPSGGFQPENALTREQALRGMTIWAAKAQFEENEKGSIEPGKFADFVILDNDIMKTDGANLPNVKVLKTYVNGEKVYEKK</sequence>
<dbReference type="Pfam" id="PF07969">
    <property type="entry name" value="Amidohydro_3"/>
    <property type="match status" value="1"/>
</dbReference>
<dbReference type="PANTHER" id="PTHR22642">
    <property type="entry name" value="IMIDAZOLONEPROPIONASE"/>
    <property type="match status" value="1"/>
</dbReference>
<dbReference type="InterPro" id="IPR033932">
    <property type="entry name" value="YtcJ-like"/>
</dbReference>